<keyword evidence="3" id="KW-1185">Reference proteome</keyword>
<dbReference type="Proteomes" id="UP000675163">
    <property type="component" value="Unassembled WGS sequence"/>
</dbReference>
<evidence type="ECO:0000313" key="3">
    <source>
        <dbReference type="Proteomes" id="UP000675163"/>
    </source>
</evidence>
<keyword evidence="1" id="KW-0812">Transmembrane</keyword>
<proteinExistence type="predicted"/>
<gene>
    <name evidence="2" type="ORF">JOF28_000414</name>
</gene>
<feature type="transmembrane region" description="Helical" evidence="1">
    <location>
        <begin position="172"/>
        <end position="194"/>
    </location>
</feature>
<protein>
    <submittedName>
        <fullName evidence="2">DNA repair protein MutK</fullName>
    </submittedName>
</protein>
<evidence type="ECO:0000313" key="2">
    <source>
        <dbReference type="EMBL" id="MBP1325182.1"/>
    </source>
</evidence>
<keyword evidence="1" id="KW-0472">Membrane</keyword>
<dbReference type="EMBL" id="JAFIDA010000001">
    <property type="protein sequence ID" value="MBP1325182.1"/>
    <property type="molecule type" value="Genomic_DNA"/>
</dbReference>
<keyword evidence="1" id="KW-1133">Transmembrane helix</keyword>
<comment type="caution">
    <text evidence="2">The sequence shown here is derived from an EMBL/GenBank/DDBJ whole genome shotgun (WGS) entry which is preliminary data.</text>
</comment>
<sequence length="312" mass="33484">MSASFFALFDDIAVLAKAAAASLDDVAVGAAKASAKAAGVVIDDAAVSPQYVQGLNPKRELPVVWKITRGSLINKAFIVAGIMLLSTWAPWVFPWLLLVGGTYLAYEGAEKLWHSIGKRHSDNHSVAEVLERTETSEKQIVSSAVRTDLVLSIEIMLISLANIETDSWGIRLAILIVVAIMMTVAVYGTVALLVKMDDVGFWLRRKPPRFLKIVGTWLVKAMPWVFKALSLVGMVAMLWVGGHILLANLAEVGVPAPYGVLSSITHAIPGTGIVVWLLDSGLSAVFGLAWGAVLVAVLAVIARMRFKNSSAR</sequence>
<dbReference type="PANTHER" id="PTHR30503">
    <property type="entry name" value="INNER MEMBRANE PROTEIN YEDI"/>
    <property type="match status" value="1"/>
</dbReference>
<evidence type="ECO:0000256" key="1">
    <source>
        <dbReference type="SAM" id="Phobius"/>
    </source>
</evidence>
<dbReference type="AlphaFoldDB" id="A0A940PR88"/>
<reference evidence="2" key="1">
    <citation type="submission" date="2021-02" db="EMBL/GenBank/DDBJ databases">
        <title>Sequencing the genomes of 1000 actinobacteria strains.</title>
        <authorList>
            <person name="Klenk H.-P."/>
        </authorList>
    </citation>
    <scope>NUCLEOTIDE SEQUENCE</scope>
    <source>
        <strain evidence="2">DSM 22850</strain>
    </source>
</reference>
<accession>A0A940PR88</accession>
<dbReference type="InterPro" id="IPR008526">
    <property type="entry name" value="YedI"/>
</dbReference>
<feature type="transmembrane region" description="Helical" evidence="1">
    <location>
        <begin position="284"/>
        <end position="302"/>
    </location>
</feature>
<dbReference type="Pfam" id="PF05661">
    <property type="entry name" value="DUF808"/>
    <property type="match status" value="1"/>
</dbReference>
<dbReference type="GO" id="GO:0005886">
    <property type="term" value="C:plasma membrane"/>
    <property type="evidence" value="ECO:0007669"/>
    <property type="project" value="TreeGrafter"/>
</dbReference>
<feature type="transmembrane region" description="Helical" evidence="1">
    <location>
        <begin position="258"/>
        <end position="278"/>
    </location>
</feature>
<name>A0A940PR88_9MICO</name>
<dbReference type="RefSeq" id="WP_209704250.1">
    <property type="nucleotide sequence ID" value="NZ_JAFIDA010000001.1"/>
</dbReference>
<dbReference type="PIRSF" id="PIRSF016660">
    <property type="entry name" value="YedI"/>
    <property type="match status" value="1"/>
</dbReference>
<feature type="transmembrane region" description="Helical" evidence="1">
    <location>
        <begin position="76"/>
        <end position="97"/>
    </location>
</feature>
<organism evidence="2 3">
    <name type="scientific">Leucobacter exalbidus</name>
    <dbReference type="NCBI Taxonomy" id="662960"/>
    <lineage>
        <taxon>Bacteria</taxon>
        <taxon>Bacillati</taxon>
        <taxon>Actinomycetota</taxon>
        <taxon>Actinomycetes</taxon>
        <taxon>Micrococcales</taxon>
        <taxon>Microbacteriaceae</taxon>
        <taxon>Leucobacter</taxon>
    </lineage>
</organism>
<dbReference type="PANTHER" id="PTHR30503:SF3">
    <property type="entry name" value="INNER MEMBRANE PROTEIN YEDI"/>
    <property type="match status" value="1"/>
</dbReference>
<feature type="transmembrane region" description="Helical" evidence="1">
    <location>
        <begin position="224"/>
        <end position="246"/>
    </location>
</feature>